<dbReference type="Pfam" id="PF03653">
    <property type="entry name" value="UPF0093"/>
    <property type="match status" value="1"/>
</dbReference>
<evidence type="ECO:0000256" key="10">
    <source>
        <dbReference type="ARBA" id="ARBA00022989"/>
    </source>
</evidence>
<evidence type="ECO:0000256" key="12">
    <source>
        <dbReference type="ARBA" id="ARBA00023004"/>
    </source>
</evidence>
<evidence type="ECO:0000313" key="16">
    <source>
        <dbReference type="EMBL" id="MFD2184382.1"/>
    </source>
</evidence>
<evidence type="ECO:0000256" key="6">
    <source>
        <dbReference type="ARBA" id="ARBA00022475"/>
    </source>
</evidence>
<sequence length="186" mass="19687">MTDGAGPRRGELASPSRRVLRAVIGLLIPVAAAVGLILLVPIDLYDWMKAAHLVTVTAWVAGMLALPPLFALHVGAGPGPVADMLGLIEHRLIRHLVNPAMVATWGFGGWLVWEGGWIASGWFHGKLALVILLSAVHGSVSAETRRLARPGGLEKARSRRGFYMVLNAVGVSSGVGTVILVIVKPF</sequence>
<proteinExistence type="inferred from homology"/>
<evidence type="ECO:0000313" key="17">
    <source>
        <dbReference type="Proteomes" id="UP001597314"/>
    </source>
</evidence>
<comment type="caution">
    <text evidence="16">The sequence shown here is derived from an EMBL/GenBank/DDBJ whole genome shotgun (WGS) entry which is preliminary data.</text>
</comment>
<keyword evidence="11" id="KW-0560">Oxidoreductase</keyword>
<keyword evidence="6" id="KW-1003">Cell membrane</keyword>
<feature type="transmembrane region" description="Helical" evidence="15">
    <location>
        <begin position="20"/>
        <end position="42"/>
    </location>
</feature>
<dbReference type="RefSeq" id="WP_378479524.1">
    <property type="nucleotide sequence ID" value="NZ_JBHUIW010000027.1"/>
</dbReference>
<keyword evidence="12" id="KW-0408">Iron</keyword>
<evidence type="ECO:0000256" key="14">
    <source>
        <dbReference type="ARBA" id="ARBA00048390"/>
    </source>
</evidence>
<evidence type="ECO:0000256" key="4">
    <source>
        <dbReference type="ARBA" id="ARBA00006501"/>
    </source>
</evidence>
<evidence type="ECO:0000256" key="13">
    <source>
        <dbReference type="ARBA" id="ARBA00023136"/>
    </source>
</evidence>
<feature type="transmembrane region" description="Helical" evidence="15">
    <location>
        <begin position="119"/>
        <end position="140"/>
    </location>
</feature>
<dbReference type="PANTHER" id="PTHR40255">
    <property type="entry name" value="UPF0093 MEMBRANE PROTEIN SLR1790"/>
    <property type="match status" value="1"/>
</dbReference>
<comment type="catalytic activity">
    <reaction evidence="14">
        <text>protoporphyrinogen IX + 3 A = protoporphyrin IX + 3 AH2</text>
        <dbReference type="Rhea" id="RHEA:62000"/>
        <dbReference type="ChEBI" id="CHEBI:13193"/>
        <dbReference type="ChEBI" id="CHEBI:17499"/>
        <dbReference type="ChEBI" id="CHEBI:57306"/>
        <dbReference type="ChEBI" id="CHEBI:57307"/>
    </reaction>
</comment>
<comment type="similarity">
    <text evidence="4">Belongs to the HemJ family.</text>
</comment>
<comment type="pathway">
    <text evidence="3">Porphyrin-containing compound metabolism; protoporphyrin-IX biosynthesis; protoporphyrin-IX from protoporphyrinogen-IX: step 1/1.</text>
</comment>
<evidence type="ECO:0000256" key="15">
    <source>
        <dbReference type="SAM" id="Phobius"/>
    </source>
</evidence>
<comment type="cofactor">
    <cofactor evidence="1">
        <name>heme b</name>
        <dbReference type="ChEBI" id="CHEBI:60344"/>
    </cofactor>
</comment>
<keyword evidence="17" id="KW-1185">Reference proteome</keyword>
<feature type="transmembrane region" description="Helical" evidence="15">
    <location>
        <begin position="54"/>
        <end position="75"/>
    </location>
</feature>
<keyword evidence="9" id="KW-0479">Metal-binding</keyword>
<evidence type="ECO:0000256" key="3">
    <source>
        <dbReference type="ARBA" id="ARBA00005073"/>
    </source>
</evidence>
<keyword evidence="10 15" id="KW-1133">Transmembrane helix</keyword>
<evidence type="ECO:0000256" key="2">
    <source>
        <dbReference type="ARBA" id="ARBA00004651"/>
    </source>
</evidence>
<keyword evidence="7" id="KW-0349">Heme</keyword>
<reference evidence="17" key="1">
    <citation type="journal article" date="2019" name="Int. J. Syst. Evol. Microbiol.">
        <title>The Global Catalogue of Microorganisms (GCM) 10K type strain sequencing project: providing services to taxonomists for standard genome sequencing and annotation.</title>
        <authorList>
            <consortium name="The Broad Institute Genomics Platform"/>
            <consortium name="The Broad Institute Genome Sequencing Center for Infectious Disease"/>
            <person name="Wu L."/>
            <person name="Ma J."/>
        </authorList>
    </citation>
    <scope>NUCLEOTIDE SEQUENCE [LARGE SCALE GENOMIC DNA]</scope>
    <source>
        <strain evidence="17">CGMCC 1.6774</strain>
    </source>
</reference>
<gene>
    <name evidence="16" type="ORF">ACFSOX_19690</name>
</gene>
<evidence type="ECO:0000256" key="7">
    <source>
        <dbReference type="ARBA" id="ARBA00022617"/>
    </source>
</evidence>
<keyword evidence="8 15" id="KW-0812">Transmembrane</keyword>
<evidence type="ECO:0000256" key="5">
    <source>
        <dbReference type="ARBA" id="ARBA00017504"/>
    </source>
</evidence>
<name>A0ABW5AQW4_9BRAD</name>
<evidence type="ECO:0000256" key="8">
    <source>
        <dbReference type="ARBA" id="ARBA00022692"/>
    </source>
</evidence>
<feature type="transmembrane region" description="Helical" evidence="15">
    <location>
        <begin position="161"/>
        <end position="183"/>
    </location>
</feature>
<keyword evidence="13 15" id="KW-0472">Membrane</keyword>
<organism evidence="16 17">
    <name type="scientific">Rhodoplanes azumiensis</name>
    <dbReference type="NCBI Taxonomy" id="1897628"/>
    <lineage>
        <taxon>Bacteria</taxon>
        <taxon>Pseudomonadati</taxon>
        <taxon>Pseudomonadota</taxon>
        <taxon>Alphaproteobacteria</taxon>
        <taxon>Hyphomicrobiales</taxon>
        <taxon>Nitrobacteraceae</taxon>
        <taxon>Rhodoplanes</taxon>
    </lineage>
</organism>
<dbReference type="Proteomes" id="UP001597314">
    <property type="component" value="Unassembled WGS sequence"/>
</dbReference>
<evidence type="ECO:0000256" key="1">
    <source>
        <dbReference type="ARBA" id="ARBA00001970"/>
    </source>
</evidence>
<evidence type="ECO:0000256" key="9">
    <source>
        <dbReference type="ARBA" id="ARBA00022723"/>
    </source>
</evidence>
<evidence type="ECO:0000256" key="11">
    <source>
        <dbReference type="ARBA" id="ARBA00023002"/>
    </source>
</evidence>
<comment type="subcellular location">
    <subcellularLocation>
        <location evidence="2">Cell membrane</location>
        <topology evidence="2">Multi-pass membrane protein</topology>
    </subcellularLocation>
</comment>
<dbReference type="PANTHER" id="PTHR40255:SF1">
    <property type="entry name" value="PROTOPORPHYRINOGEN IX OXIDASE"/>
    <property type="match status" value="1"/>
</dbReference>
<accession>A0ABW5AQW4</accession>
<dbReference type="EMBL" id="JBHUIW010000027">
    <property type="protein sequence ID" value="MFD2184382.1"/>
    <property type="molecule type" value="Genomic_DNA"/>
</dbReference>
<protein>
    <recommendedName>
        <fullName evidence="5">Protoporphyrinogen IX oxidase</fullName>
    </recommendedName>
</protein>
<dbReference type="InterPro" id="IPR005265">
    <property type="entry name" value="HemJ-like"/>
</dbReference>
<feature type="transmembrane region" description="Helical" evidence="15">
    <location>
        <begin position="96"/>
        <end position="113"/>
    </location>
</feature>